<dbReference type="PANTHER" id="PTHR39160">
    <property type="entry name" value="CELL WALL-BINDING PROTEIN YOCH"/>
    <property type="match status" value="1"/>
</dbReference>
<dbReference type="InterPro" id="IPR010611">
    <property type="entry name" value="3D_dom"/>
</dbReference>
<dbReference type="Pfam" id="PF06725">
    <property type="entry name" value="3D"/>
    <property type="match status" value="1"/>
</dbReference>
<dbReference type="OrthoDB" id="9798935at2"/>
<organism evidence="3 4">
    <name type="scientific">Acetivibrio mesophilus</name>
    <dbReference type="NCBI Taxonomy" id="2487273"/>
    <lineage>
        <taxon>Bacteria</taxon>
        <taxon>Bacillati</taxon>
        <taxon>Bacillota</taxon>
        <taxon>Clostridia</taxon>
        <taxon>Eubacteriales</taxon>
        <taxon>Oscillospiraceae</taxon>
        <taxon>Acetivibrio</taxon>
    </lineage>
</organism>
<reference evidence="4" key="1">
    <citation type="submission" date="2018-11" db="EMBL/GenBank/DDBJ databases">
        <title>Genome sequencing of a novel mesophilic and cellulolytic organism within the genus Hungateiclostridium.</title>
        <authorList>
            <person name="Rettenmaier R."/>
            <person name="Liebl W."/>
            <person name="Zverlov V."/>
        </authorList>
    </citation>
    <scope>NUCLEOTIDE SEQUENCE [LARGE SCALE GENOMIC DNA]</scope>
    <source>
        <strain evidence="4">N2K1</strain>
    </source>
</reference>
<name>A0A4Q0I5F9_9FIRM</name>
<dbReference type="GO" id="GO:0019867">
    <property type="term" value="C:outer membrane"/>
    <property type="evidence" value="ECO:0007669"/>
    <property type="project" value="InterPro"/>
</dbReference>
<evidence type="ECO:0000256" key="1">
    <source>
        <dbReference type="ARBA" id="ARBA00022729"/>
    </source>
</evidence>
<protein>
    <recommendedName>
        <fullName evidence="2">3D domain-containing protein</fullName>
    </recommendedName>
</protein>
<dbReference type="SUPFAM" id="SSF50685">
    <property type="entry name" value="Barwin-like endoglucanases"/>
    <property type="match status" value="1"/>
</dbReference>
<keyword evidence="1" id="KW-0732">Signal</keyword>
<evidence type="ECO:0000259" key="2">
    <source>
        <dbReference type="Pfam" id="PF06725"/>
    </source>
</evidence>
<dbReference type="PANTHER" id="PTHR39160:SF4">
    <property type="entry name" value="RESUSCITATION-PROMOTING FACTOR RPFB"/>
    <property type="match status" value="1"/>
</dbReference>
<evidence type="ECO:0000313" key="3">
    <source>
        <dbReference type="EMBL" id="RXE59570.1"/>
    </source>
</evidence>
<dbReference type="Proteomes" id="UP000289166">
    <property type="component" value="Unassembled WGS sequence"/>
</dbReference>
<gene>
    <name evidence="3" type="ORF">EFD62_06355</name>
</gene>
<dbReference type="GO" id="GO:0004553">
    <property type="term" value="F:hydrolase activity, hydrolyzing O-glycosyl compounds"/>
    <property type="evidence" value="ECO:0007669"/>
    <property type="project" value="InterPro"/>
</dbReference>
<dbReference type="CDD" id="cd14667">
    <property type="entry name" value="3D_containing_proteins"/>
    <property type="match status" value="1"/>
</dbReference>
<proteinExistence type="predicted"/>
<accession>A0A4Q0I5F9</accession>
<evidence type="ECO:0000313" key="4">
    <source>
        <dbReference type="Proteomes" id="UP000289166"/>
    </source>
</evidence>
<dbReference type="Gene3D" id="2.40.40.10">
    <property type="entry name" value="RlpA-like domain"/>
    <property type="match status" value="1"/>
</dbReference>
<feature type="domain" description="3D" evidence="2">
    <location>
        <begin position="278"/>
        <end position="330"/>
    </location>
</feature>
<sequence length="354" mass="38791">MGNAIGNILNCPELSNIQNSNKEYLSEYFQDEDINSLNYPEVLEEVLMNATHLKLNYPEILDEILKKVDSAVLSSKSGSILERVKCCSHSILSKKDLDLKMVAAGSVMTFLLTCASNNAINSITEKAVNNMQNIKSSTWISPSSTKPSSLVKENITCNKEGLSMPVVAINTMNIPLTEISQKNITDIKDIKDKSSSRTQTTPVSRSKTITPTNATELKVAETNVSRTKVEVADIMPQCKKIINMTATAYDLSYKSCGKTREHPAYGITASGKRATVGRTIAVDPSVIPLGTRVYISFPDAYNYLDGIYIAEDTGSLIKGNKIDIFFGEDKPGESIIYNKAMGFGLQEVVVYVLD</sequence>
<dbReference type="GO" id="GO:0009254">
    <property type="term" value="P:peptidoglycan turnover"/>
    <property type="evidence" value="ECO:0007669"/>
    <property type="project" value="InterPro"/>
</dbReference>
<dbReference type="EMBL" id="RLII01000005">
    <property type="protein sequence ID" value="RXE59570.1"/>
    <property type="molecule type" value="Genomic_DNA"/>
</dbReference>
<dbReference type="InterPro" id="IPR059180">
    <property type="entry name" value="3D_YorM"/>
</dbReference>
<dbReference type="InterPro" id="IPR051933">
    <property type="entry name" value="Resuscitation_pf_RpfB"/>
</dbReference>
<keyword evidence="4" id="KW-1185">Reference proteome</keyword>
<comment type="caution">
    <text evidence="3">The sequence shown here is derived from an EMBL/GenBank/DDBJ whole genome shotgun (WGS) entry which is preliminary data.</text>
</comment>
<dbReference type="InterPro" id="IPR036908">
    <property type="entry name" value="RlpA-like_sf"/>
</dbReference>
<dbReference type="RefSeq" id="WP_069194163.1">
    <property type="nucleotide sequence ID" value="NZ_RLII01000005.1"/>
</dbReference>
<dbReference type="AlphaFoldDB" id="A0A4Q0I5F9"/>